<organism evidence="3 4">
    <name type="scientific">Oceanisphaera avium</name>
    <dbReference type="NCBI Taxonomy" id="1903694"/>
    <lineage>
        <taxon>Bacteria</taxon>
        <taxon>Pseudomonadati</taxon>
        <taxon>Pseudomonadota</taxon>
        <taxon>Gammaproteobacteria</taxon>
        <taxon>Aeromonadales</taxon>
        <taxon>Aeromonadaceae</taxon>
        <taxon>Oceanisphaera</taxon>
    </lineage>
</organism>
<comment type="catalytic activity">
    <reaction evidence="2">
        <text>8 isopentenyl diphosphate + (2E,6E)-farnesyl diphosphate = di-trans,octa-cis-undecaprenyl diphosphate + 8 diphosphate</text>
        <dbReference type="Rhea" id="RHEA:27551"/>
        <dbReference type="ChEBI" id="CHEBI:33019"/>
        <dbReference type="ChEBI" id="CHEBI:58405"/>
        <dbReference type="ChEBI" id="CHEBI:128769"/>
        <dbReference type="ChEBI" id="CHEBI:175763"/>
        <dbReference type="EC" id="2.5.1.31"/>
    </reaction>
</comment>
<feature type="active site" description="Proton acceptor" evidence="2">
    <location>
        <position position="67"/>
    </location>
</feature>
<sequence length="252" mass="28078">MAALEHTQELPRHVAIIMDGNGRWAQLRGKFRVSGHKAGVKSVRAAVSFAHRLNLNALTLFAFSSENWRRPEDEVSALMSLFIAVLGSEVKKLHRNNIRLKVIGEHGGFSAHLQRKIADAEALTANNTGLTLNIAANYGGRWDIVQASRRVAEQVAAGKLLPDDITEDTLNELMSMSDLSPVDLLIRTGGEQRISNFLLWQLAYAELHFTDVLWPDFDDNAFSEAIAAFVSRERRFGCTGEQIRALLEKNED</sequence>
<dbReference type="PANTHER" id="PTHR10291:SF0">
    <property type="entry name" value="DEHYDRODOLICHYL DIPHOSPHATE SYNTHASE 2"/>
    <property type="match status" value="1"/>
</dbReference>
<dbReference type="NCBIfam" id="NF011405">
    <property type="entry name" value="PRK14830.1"/>
    <property type="match status" value="1"/>
</dbReference>
<dbReference type="GO" id="GO:0008360">
    <property type="term" value="P:regulation of cell shape"/>
    <property type="evidence" value="ECO:0007669"/>
    <property type="project" value="UniProtKB-KW"/>
</dbReference>
<name>A0A1Y0D0C7_9GAMM</name>
<feature type="binding site" evidence="2">
    <location>
        <position position="24"/>
    </location>
    <ligand>
        <name>substrate</name>
    </ligand>
</feature>
<comment type="subunit">
    <text evidence="2">Homodimer.</text>
</comment>
<feature type="binding site" evidence="2">
    <location>
        <position position="36"/>
    </location>
    <ligand>
        <name>substrate</name>
    </ligand>
</feature>
<dbReference type="EMBL" id="CP021376">
    <property type="protein sequence ID" value="ART81041.1"/>
    <property type="molecule type" value="Genomic_DNA"/>
</dbReference>
<dbReference type="GO" id="GO:0016094">
    <property type="term" value="P:polyprenol biosynthetic process"/>
    <property type="evidence" value="ECO:0007669"/>
    <property type="project" value="TreeGrafter"/>
</dbReference>
<feature type="binding site" evidence="2">
    <location>
        <position position="70"/>
    </location>
    <ligand>
        <name>substrate</name>
    </ligand>
</feature>
<feature type="binding site" evidence="2">
    <location>
        <begin position="193"/>
        <end position="195"/>
    </location>
    <ligand>
        <name>substrate</name>
    </ligand>
</feature>
<dbReference type="GO" id="GO:0008834">
    <property type="term" value="F:ditrans,polycis-undecaprenyl-diphosphate synthase [(2E,6E)-farnesyl-diphosphate specific] activity"/>
    <property type="evidence" value="ECO:0007669"/>
    <property type="project" value="UniProtKB-UniRule"/>
</dbReference>
<feature type="binding site" evidence="2">
    <location>
        <begin position="64"/>
        <end position="66"/>
    </location>
    <ligand>
        <name>substrate</name>
    </ligand>
</feature>
<keyword evidence="2" id="KW-0133">Cell shape</keyword>
<evidence type="ECO:0000256" key="2">
    <source>
        <dbReference type="HAMAP-Rule" id="MF_01139"/>
    </source>
</evidence>
<keyword evidence="4" id="KW-1185">Reference proteome</keyword>
<dbReference type="GO" id="GO:0009252">
    <property type="term" value="P:peptidoglycan biosynthetic process"/>
    <property type="evidence" value="ECO:0007669"/>
    <property type="project" value="UniProtKB-UniRule"/>
</dbReference>
<dbReference type="RefSeq" id="WP_086965249.1">
    <property type="nucleotide sequence ID" value="NZ_CP021376.1"/>
</dbReference>
<dbReference type="InterPro" id="IPR018520">
    <property type="entry name" value="UPP_synth-like_CS"/>
</dbReference>
<keyword evidence="1 2" id="KW-0808">Transferase</keyword>
<keyword evidence="2" id="KW-0573">Peptidoglycan synthesis</keyword>
<comment type="cofactor">
    <cofactor evidence="2">
        <name>Mg(2+)</name>
        <dbReference type="ChEBI" id="CHEBI:18420"/>
    </cofactor>
    <text evidence="2">Binds 2 magnesium ions per subunit.</text>
</comment>
<dbReference type="GO" id="GO:0071555">
    <property type="term" value="P:cell wall organization"/>
    <property type="evidence" value="ECO:0007669"/>
    <property type="project" value="UniProtKB-KW"/>
</dbReference>
<dbReference type="GO" id="GO:0005829">
    <property type="term" value="C:cytosol"/>
    <property type="evidence" value="ECO:0007669"/>
    <property type="project" value="TreeGrafter"/>
</dbReference>
<evidence type="ECO:0000313" key="3">
    <source>
        <dbReference type="EMBL" id="ART81041.1"/>
    </source>
</evidence>
<dbReference type="KEGG" id="ocm:CBP12_00630"/>
<keyword evidence="2" id="KW-0460">Magnesium</keyword>
<feature type="binding site" evidence="2">
    <location>
        <begin position="20"/>
        <end position="23"/>
    </location>
    <ligand>
        <name>substrate</name>
    </ligand>
</feature>
<feature type="binding site" evidence="2">
    <location>
        <position position="19"/>
    </location>
    <ligand>
        <name>Mg(2+)</name>
        <dbReference type="ChEBI" id="CHEBI:18420"/>
    </ligand>
</feature>
<dbReference type="CDD" id="cd00475">
    <property type="entry name" value="Cis_IPPS"/>
    <property type="match status" value="1"/>
</dbReference>
<comment type="similarity">
    <text evidence="2">Belongs to the UPP synthase family.</text>
</comment>
<evidence type="ECO:0000256" key="1">
    <source>
        <dbReference type="ARBA" id="ARBA00022679"/>
    </source>
</evidence>
<protein>
    <recommendedName>
        <fullName evidence="2">Ditrans,polycis-undecaprenyl-diphosphate synthase ((2E,6E)-farnesyl-diphosphate specific)</fullName>
        <ecNumber evidence="2">2.5.1.31</ecNumber>
    </recommendedName>
    <alternativeName>
        <fullName evidence="2">Ditrans,polycis-undecaprenylcistransferase</fullName>
    </alternativeName>
    <alternativeName>
        <fullName evidence="2">Undecaprenyl diphosphate synthase</fullName>
        <shortName evidence="2">UDS</shortName>
    </alternativeName>
    <alternativeName>
        <fullName evidence="2">Undecaprenyl pyrophosphate synthase</fullName>
        <shortName evidence="2">UPP synthase</shortName>
    </alternativeName>
</protein>
<comment type="function">
    <text evidence="2">Catalyzes the sequential condensation of isopentenyl diphosphate (IPP) with (2E,6E)-farnesyl diphosphate (E,E-FPP) to yield (2Z,6Z,10Z,14Z,18Z,22Z,26Z,30Z,34E,38E)-undecaprenyl diphosphate (di-trans,octa-cis-UPP). UPP is the precursor of glycosyl carrier lipid in the biosynthesis of bacterial cell wall polysaccharide components such as peptidoglycan and lipopolysaccharide.</text>
</comment>
<keyword evidence="2" id="KW-0961">Cell wall biogenesis/degradation</keyword>
<evidence type="ECO:0000313" key="4">
    <source>
        <dbReference type="Proteomes" id="UP000243793"/>
    </source>
</evidence>
<dbReference type="OrthoDB" id="4191603at2"/>
<dbReference type="GO" id="GO:0000287">
    <property type="term" value="F:magnesium ion binding"/>
    <property type="evidence" value="ECO:0007669"/>
    <property type="project" value="UniProtKB-UniRule"/>
</dbReference>
<gene>
    <name evidence="2" type="primary">uppS</name>
    <name evidence="3" type="ORF">CBP12_00630</name>
</gene>
<dbReference type="HAMAP" id="MF_01139">
    <property type="entry name" value="ISPT"/>
    <property type="match status" value="1"/>
</dbReference>
<dbReference type="Proteomes" id="UP000243793">
    <property type="component" value="Chromosome"/>
</dbReference>
<feature type="binding site" evidence="2">
    <location>
        <position position="32"/>
    </location>
    <ligand>
        <name>substrate</name>
    </ligand>
</feature>
<feature type="binding site" evidence="2">
    <location>
        <position position="68"/>
    </location>
    <ligand>
        <name>substrate</name>
    </ligand>
</feature>
<dbReference type="Gene3D" id="3.40.1180.10">
    <property type="entry name" value="Decaprenyl diphosphate synthase-like"/>
    <property type="match status" value="1"/>
</dbReference>
<accession>A0A1Y0D0C7</accession>
<dbReference type="InterPro" id="IPR036424">
    <property type="entry name" value="UPP_synth-like_sf"/>
</dbReference>
<dbReference type="InterPro" id="IPR001441">
    <property type="entry name" value="UPP_synth-like"/>
</dbReference>
<keyword evidence="2" id="KW-0479">Metal-binding</keyword>
<dbReference type="Pfam" id="PF01255">
    <property type="entry name" value="Prenyltransf"/>
    <property type="match status" value="1"/>
</dbReference>
<dbReference type="FunFam" id="3.40.1180.10:FF:000001">
    <property type="entry name" value="(2E,6E)-farnesyl-diphosphate-specific ditrans,polycis-undecaprenyl-diphosphate synthase"/>
    <property type="match status" value="1"/>
</dbReference>
<reference evidence="4" key="1">
    <citation type="submission" date="2017-05" db="EMBL/GenBank/DDBJ databases">
        <authorList>
            <person name="Sung H."/>
        </authorList>
    </citation>
    <scope>NUCLEOTIDE SEQUENCE [LARGE SCALE GENOMIC DNA]</scope>
    <source>
        <strain evidence="4">AMac2203</strain>
    </source>
</reference>
<dbReference type="AlphaFoldDB" id="A0A1Y0D0C7"/>
<feature type="binding site" evidence="2">
    <location>
        <position position="187"/>
    </location>
    <ligand>
        <name>substrate</name>
    </ligand>
</feature>
<dbReference type="PROSITE" id="PS01066">
    <property type="entry name" value="UPP_SYNTHASE"/>
    <property type="match status" value="1"/>
</dbReference>
<dbReference type="SUPFAM" id="SSF64005">
    <property type="entry name" value="Undecaprenyl diphosphate synthase"/>
    <property type="match status" value="1"/>
</dbReference>
<feature type="active site" evidence="2">
    <location>
        <position position="19"/>
    </location>
</feature>
<dbReference type="NCBIfam" id="TIGR00055">
    <property type="entry name" value="uppS"/>
    <property type="match status" value="1"/>
</dbReference>
<dbReference type="EC" id="2.5.1.31" evidence="2"/>
<feature type="binding site" evidence="2">
    <location>
        <position position="206"/>
    </location>
    <ligand>
        <name>Mg(2+)</name>
        <dbReference type="ChEBI" id="CHEBI:18420"/>
    </ligand>
</feature>
<proteinExistence type="inferred from homology"/>
<dbReference type="PANTHER" id="PTHR10291">
    <property type="entry name" value="DEHYDRODOLICHYL DIPHOSPHATE SYNTHASE FAMILY MEMBER"/>
    <property type="match status" value="1"/>
</dbReference>